<accession>A0AAV5K335</accession>
<dbReference type="EMBL" id="BPVZ01000057">
    <property type="protein sequence ID" value="GKV21353.1"/>
    <property type="molecule type" value="Genomic_DNA"/>
</dbReference>
<sequence>MASGLFQLNLVSVISVENHHIGAAPIDHCVRILQRTEISQGVSHLFAFVFLPI</sequence>
<name>A0AAV5K335_9ROSI</name>
<keyword evidence="2" id="KW-1185">Reference proteome</keyword>
<gene>
    <name evidence="1" type="ORF">SLEP1_g31339</name>
</gene>
<proteinExistence type="predicted"/>
<evidence type="ECO:0000313" key="2">
    <source>
        <dbReference type="Proteomes" id="UP001054252"/>
    </source>
</evidence>
<reference evidence="1 2" key="1">
    <citation type="journal article" date="2021" name="Commun. Biol.">
        <title>The genome of Shorea leprosula (Dipterocarpaceae) highlights the ecological relevance of drought in aseasonal tropical rainforests.</title>
        <authorList>
            <person name="Ng K.K.S."/>
            <person name="Kobayashi M.J."/>
            <person name="Fawcett J.A."/>
            <person name="Hatakeyama M."/>
            <person name="Paape T."/>
            <person name="Ng C.H."/>
            <person name="Ang C.C."/>
            <person name="Tnah L.H."/>
            <person name="Lee C.T."/>
            <person name="Nishiyama T."/>
            <person name="Sese J."/>
            <person name="O'Brien M.J."/>
            <person name="Copetti D."/>
            <person name="Mohd Noor M.I."/>
            <person name="Ong R.C."/>
            <person name="Putra M."/>
            <person name="Sireger I.Z."/>
            <person name="Indrioko S."/>
            <person name="Kosugi Y."/>
            <person name="Izuno A."/>
            <person name="Isagi Y."/>
            <person name="Lee S.L."/>
            <person name="Shimizu K.K."/>
        </authorList>
    </citation>
    <scope>NUCLEOTIDE SEQUENCE [LARGE SCALE GENOMIC DNA]</scope>
    <source>
        <strain evidence="1">214</strain>
    </source>
</reference>
<dbReference type="AlphaFoldDB" id="A0AAV5K335"/>
<protein>
    <submittedName>
        <fullName evidence="1">Uncharacterized protein</fullName>
    </submittedName>
</protein>
<dbReference type="Proteomes" id="UP001054252">
    <property type="component" value="Unassembled WGS sequence"/>
</dbReference>
<evidence type="ECO:0000313" key="1">
    <source>
        <dbReference type="EMBL" id="GKV21353.1"/>
    </source>
</evidence>
<comment type="caution">
    <text evidence="1">The sequence shown here is derived from an EMBL/GenBank/DDBJ whole genome shotgun (WGS) entry which is preliminary data.</text>
</comment>
<organism evidence="1 2">
    <name type="scientific">Rubroshorea leprosula</name>
    <dbReference type="NCBI Taxonomy" id="152421"/>
    <lineage>
        <taxon>Eukaryota</taxon>
        <taxon>Viridiplantae</taxon>
        <taxon>Streptophyta</taxon>
        <taxon>Embryophyta</taxon>
        <taxon>Tracheophyta</taxon>
        <taxon>Spermatophyta</taxon>
        <taxon>Magnoliopsida</taxon>
        <taxon>eudicotyledons</taxon>
        <taxon>Gunneridae</taxon>
        <taxon>Pentapetalae</taxon>
        <taxon>rosids</taxon>
        <taxon>malvids</taxon>
        <taxon>Malvales</taxon>
        <taxon>Dipterocarpaceae</taxon>
        <taxon>Rubroshorea</taxon>
    </lineage>
</organism>